<reference evidence="1 2" key="1">
    <citation type="submission" date="2022-08" db="EMBL/GenBank/DDBJ databases">
        <title>Paenibacillus endoradicis sp. nov., Paenibacillus radicibacter sp. nov and Paenibacillus pararadicis sp. nov., three cold-adapted plant growth-promoting bacteria isolated from root of Larix gmelinii in Great Khingan.</title>
        <authorList>
            <person name="Xue H."/>
        </authorList>
    </citation>
    <scope>NUCLEOTIDE SEQUENCE [LARGE SCALE GENOMIC DNA]</scope>
    <source>
        <strain evidence="1 2">N5-1-1-5</strain>
    </source>
</reference>
<dbReference type="InterPro" id="IPR043128">
    <property type="entry name" value="Rev_trsase/Diguanyl_cyclase"/>
</dbReference>
<dbReference type="EMBL" id="JANQBD010000006">
    <property type="protein sequence ID" value="MCR8631636.1"/>
    <property type="molecule type" value="Genomic_DNA"/>
</dbReference>
<dbReference type="RefSeq" id="WP_258213226.1">
    <property type="nucleotide sequence ID" value="NZ_JANQBD010000006.1"/>
</dbReference>
<evidence type="ECO:0000313" key="1">
    <source>
        <dbReference type="EMBL" id="MCR8631636.1"/>
    </source>
</evidence>
<evidence type="ECO:0000313" key="2">
    <source>
        <dbReference type="Proteomes" id="UP001300012"/>
    </source>
</evidence>
<comment type="caution">
    <text evidence="1">The sequence shown here is derived from an EMBL/GenBank/DDBJ whole genome shotgun (WGS) entry which is preliminary data.</text>
</comment>
<name>A0ABT1YEL3_9BACL</name>
<sequence length="433" mass="49244">MKIRLGYIGVEDTMEMVLAVIRKYPDYECYPYIHTRFEEIDDLLEQHSGNMDMWLFSGPLPYEAAKQSGKSFKPLFFIPYTGTSLYRTLCEILYQQKLHIDELSFDILTQAELQQVFSEFGIKHSPIYNKEYTGSDEALYEHHLKLWEEGKTKAAVTCVWIVQQKLARMGVPVFRVRPTESSVESVLNTALRAHEMLQFMDAQVAVQIIKTDPYNGVSQELYSSDELFNMEMALTQKLLQYAKKVQGSLKGAGPGRFAIFTTRGIVRELTNNFTTIPDLAEIQELEGRLTNCGIGIGKTVYEAELLAGKALLHTKPYKEGAWMIFFEDKTITGPLGKPEQLSYSYVSDELQKISAASSLSIATLGKIQFILRKRGTDEINAYELAQHMQILPRSARRILIQLEASGLAQITGEDNPHPRGRPRKIYRIDLSLE</sequence>
<proteinExistence type="predicted"/>
<accession>A0ABT1YEL3</accession>
<dbReference type="Proteomes" id="UP001300012">
    <property type="component" value="Unassembled WGS sequence"/>
</dbReference>
<keyword evidence="2" id="KW-1185">Reference proteome</keyword>
<dbReference type="Gene3D" id="3.30.70.270">
    <property type="match status" value="1"/>
</dbReference>
<gene>
    <name evidence="1" type="ORF">NV381_10520</name>
</gene>
<organism evidence="1 2">
    <name type="scientific">Paenibacillus radicis</name>
    <name type="common">ex Xue et al. 2023</name>
    <dbReference type="NCBI Taxonomy" id="2972489"/>
    <lineage>
        <taxon>Bacteria</taxon>
        <taxon>Bacillati</taxon>
        <taxon>Bacillota</taxon>
        <taxon>Bacilli</taxon>
        <taxon>Bacillales</taxon>
        <taxon>Paenibacillaceae</taxon>
        <taxon>Paenibacillus</taxon>
    </lineage>
</organism>
<protein>
    <submittedName>
        <fullName evidence="1">ArsR family transcriptional regulator</fullName>
    </submittedName>
</protein>